<dbReference type="PANTHER" id="PTHR24028">
    <property type="entry name" value="CADHERIN-87A"/>
    <property type="match status" value="1"/>
</dbReference>
<name>A0AAE1Z9T8_SCHME</name>
<dbReference type="GO" id="GO:0005886">
    <property type="term" value="C:plasma membrane"/>
    <property type="evidence" value="ECO:0007669"/>
    <property type="project" value="InterPro"/>
</dbReference>
<dbReference type="InterPro" id="IPR015919">
    <property type="entry name" value="Cadherin-like_sf"/>
</dbReference>
<evidence type="ECO:0000256" key="5">
    <source>
        <dbReference type="ARBA" id="ARBA00022989"/>
    </source>
</evidence>
<dbReference type="Pfam" id="PF00028">
    <property type="entry name" value="Cadherin"/>
    <property type="match status" value="1"/>
</dbReference>
<dbReference type="CDD" id="cd11304">
    <property type="entry name" value="Cadherin_repeat"/>
    <property type="match status" value="2"/>
</dbReference>
<accession>A0AAE1Z9T8</accession>
<dbReference type="InterPro" id="IPR050174">
    <property type="entry name" value="Protocadherin/Cadherin-CA"/>
</dbReference>
<dbReference type="PRINTS" id="PR00205">
    <property type="entry name" value="CADHERIN"/>
</dbReference>
<protein>
    <recommendedName>
        <fullName evidence="9">Cadherin domain-containing protein</fullName>
    </recommendedName>
</protein>
<dbReference type="PROSITE" id="PS00232">
    <property type="entry name" value="CADHERIN_1"/>
    <property type="match status" value="1"/>
</dbReference>
<feature type="domain" description="Cadherin" evidence="9">
    <location>
        <begin position="263"/>
        <end position="403"/>
    </location>
</feature>
<gene>
    <name evidence="10" type="ORF">MN116_007342</name>
</gene>
<dbReference type="InterPro" id="IPR020894">
    <property type="entry name" value="Cadherin_CS"/>
</dbReference>
<dbReference type="SMART" id="SM00112">
    <property type="entry name" value="CA"/>
    <property type="match status" value="2"/>
</dbReference>
<dbReference type="AlphaFoldDB" id="A0AAE1Z9T8"/>
<dbReference type="PANTHER" id="PTHR24028:SF146">
    <property type="entry name" value="CADHERIN 96CB, ISOFORM D-RELATED"/>
    <property type="match status" value="1"/>
</dbReference>
<proteinExistence type="predicted"/>
<keyword evidence="11" id="KW-1185">Reference proteome</keyword>
<dbReference type="SUPFAM" id="SSF49313">
    <property type="entry name" value="Cadherin-like"/>
    <property type="match status" value="2"/>
</dbReference>
<dbReference type="EMBL" id="JALJAT010000005">
    <property type="protein sequence ID" value="KAK4469830.1"/>
    <property type="molecule type" value="Genomic_DNA"/>
</dbReference>
<comment type="subcellular location">
    <subcellularLocation>
        <location evidence="1">Membrane</location>
        <topology evidence="1">Single-pass membrane protein</topology>
    </subcellularLocation>
</comment>
<evidence type="ECO:0000256" key="6">
    <source>
        <dbReference type="ARBA" id="ARBA00023136"/>
    </source>
</evidence>
<keyword evidence="7" id="KW-0325">Glycoprotein</keyword>
<dbReference type="GO" id="GO:0007156">
    <property type="term" value="P:homophilic cell adhesion via plasma membrane adhesion molecules"/>
    <property type="evidence" value="ECO:0007669"/>
    <property type="project" value="InterPro"/>
</dbReference>
<keyword evidence="5" id="KW-1133">Transmembrane helix</keyword>
<evidence type="ECO:0000256" key="2">
    <source>
        <dbReference type="ARBA" id="ARBA00022692"/>
    </source>
</evidence>
<evidence type="ECO:0000256" key="7">
    <source>
        <dbReference type="ARBA" id="ARBA00023180"/>
    </source>
</evidence>
<evidence type="ECO:0000313" key="10">
    <source>
        <dbReference type="EMBL" id="KAK4469830.1"/>
    </source>
</evidence>
<sequence>ITFYTKEHPKVNTLLGNLYTLNPILTNNTIHSIQLKTFNIQLTKCFHLDRRTGNLYTTILAETMLDSEKICIQNKNSKIFIKQQFNEVSIKQLCTINLLVTINNRLIISIIIQIEDINDNSPQFLDNNIQTVYINESSLPELTKIPIKPAYDADFNGYNKLYYYLNYISNHETSLINSMHTNDNPFRLIDTLKVNDTNDMYSLQLILIKPLDYEIQSKYTLNLTVCDNQLDRMYTLHMDIIHCTSKLINIHVNNVNDELPWFEQTNYSIIIYETLPIDSEILKVTAYDNDSEPYNRIHYRLIPSYDMIISNVKDLFRINLTTGVISLGKTILKPGIYKLLIEAYDEYLLTSTSIIDNIQHIDNKSSSSPPSPVVHHRHHHQYSQNIAHVYIHVLDVNNHAPIIEIQHTQDTLLYYANDYYNHTKLLLLKLYETIPLNTSIVYFKITDEDELHNAKINYEYYPIIEFINSSLCTSIKLKYYHNHSYVYDINIPENIPLNSYIIQIIAKDYDISK</sequence>
<evidence type="ECO:0000256" key="8">
    <source>
        <dbReference type="PROSITE-ProRule" id="PRU00043"/>
    </source>
</evidence>
<evidence type="ECO:0000256" key="4">
    <source>
        <dbReference type="ARBA" id="ARBA00022837"/>
    </source>
</evidence>
<keyword evidence="6" id="KW-0472">Membrane</keyword>
<keyword evidence="2" id="KW-0812">Transmembrane</keyword>
<evidence type="ECO:0000259" key="9">
    <source>
        <dbReference type="PROSITE" id="PS50268"/>
    </source>
</evidence>
<dbReference type="InterPro" id="IPR002126">
    <property type="entry name" value="Cadherin-like_dom"/>
</dbReference>
<keyword evidence="3" id="KW-0677">Repeat</keyword>
<reference evidence="10" key="1">
    <citation type="submission" date="2022-04" db="EMBL/GenBank/DDBJ databases">
        <authorList>
            <person name="Xu L."/>
            <person name="Lv Z."/>
        </authorList>
    </citation>
    <scope>NUCLEOTIDE SEQUENCE</scope>
    <source>
        <strain evidence="10">LV_2022a</strain>
    </source>
</reference>
<comment type="caution">
    <text evidence="10">The sequence shown here is derived from an EMBL/GenBank/DDBJ whole genome shotgun (WGS) entry which is preliminary data.</text>
</comment>
<evidence type="ECO:0000256" key="1">
    <source>
        <dbReference type="ARBA" id="ARBA00004167"/>
    </source>
</evidence>
<evidence type="ECO:0000256" key="3">
    <source>
        <dbReference type="ARBA" id="ARBA00022737"/>
    </source>
</evidence>
<feature type="non-terminal residue" evidence="10">
    <location>
        <position position="1"/>
    </location>
</feature>
<dbReference type="Proteomes" id="UP001292079">
    <property type="component" value="Unassembled WGS sequence"/>
</dbReference>
<dbReference type="Gene3D" id="2.60.40.60">
    <property type="entry name" value="Cadherins"/>
    <property type="match status" value="3"/>
</dbReference>
<dbReference type="PROSITE" id="PS50268">
    <property type="entry name" value="CADHERIN_2"/>
    <property type="match status" value="2"/>
</dbReference>
<keyword evidence="4 8" id="KW-0106">Calcium</keyword>
<feature type="domain" description="Cadherin" evidence="9">
    <location>
        <begin position="150"/>
        <end position="262"/>
    </location>
</feature>
<organism evidence="10 11">
    <name type="scientific">Schistosoma mekongi</name>
    <name type="common">Parasitic worm</name>
    <dbReference type="NCBI Taxonomy" id="38744"/>
    <lineage>
        <taxon>Eukaryota</taxon>
        <taxon>Metazoa</taxon>
        <taxon>Spiralia</taxon>
        <taxon>Lophotrochozoa</taxon>
        <taxon>Platyhelminthes</taxon>
        <taxon>Trematoda</taxon>
        <taxon>Digenea</taxon>
        <taxon>Strigeidida</taxon>
        <taxon>Schistosomatoidea</taxon>
        <taxon>Schistosomatidae</taxon>
        <taxon>Schistosoma</taxon>
    </lineage>
</organism>
<reference evidence="10" key="2">
    <citation type="journal article" date="2023" name="Infect Dis Poverty">
        <title>Chromosome-scale genome of the human blood fluke Schistosoma mekongi and its implications for public health.</title>
        <authorList>
            <person name="Zhou M."/>
            <person name="Xu L."/>
            <person name="Xu D."/>
            <person name="Chen W."/>
            <person name="Khan J."/>
            <person name="Hu Y."/>
            <person name="Huang H."/>
            <person name="Wei H."/>
            <person name="Zhang Y."/>
            <person name="Chusongsang P."/>
            <person name="Tanasarnprasert K."/>
            <person name="Hu X."/>
            <person name="Limpanont Y."/>
            <person name="Lv Z."/>
        </authorList>
    </citation>
    <scope>NUCLEOTIDE SEQUENCE</scope>
    <source>
        <strain evidence="10">LV_2022a</strain>
    </source>
</reference>
<dbReference type="GO" id="GO:0005509">
    <property type="term" value="F:calcium ion binding"/>
    <property type="evidence" value="ECO:0007669"/>
    <property type="project" value="UniProtKB-UniRule"/>
</dbReference>
<evidence type="ECO:0000313" key="11">
    <source>
        <dbReference type="Proteomes" id="UP001292079"/>
    </source>
</evidence>